<keyword evidence="1" id="KW-0812">Transmembrane</keyword>
<keyword evidence="3" id="KW-1185">Reference proteome</keyword>
<feature type="transmembrane region" description="Helical" evidence="1">
    <location>
        <begin position="68"/>
        <end position="87"/>
    </location>
</feature>
<evidence type="ECO:0000313" key="2">
    <source>
        <dbReference type="EMBL" id="MEN3749119.1"/>
    </source>
</evidence>
<dbReference type="Proteomes" id="UP001427805">
    <property type="component" value="Unassembled WGS sequence"/>
</dbReference>
<reference evidence="2 3" key="1">
    <citation type="submission" date="2024-05" db="EMBL/GenBank/DDBJ databases">
        <title>Sphingomonas sp. HF-S3 16S ribosomal RNA gene Genome sequencing and assembly.</title>
        <authorList>
            <person name="Lee H."/>
        </authorList>
    </citation>
    <scope>NUCLEOTIDE SEQUENCE [LARGE SCALE GENOMIC DNA]</scope>
    <source>
        <strain evidence="2 3">HF-S3</strain>
    </source>
</reference>
<feature type="transmembrane region" description="Helical" evidence="1">
    <location>
        <begin position="210"/>
        <end position="232"/>
    </location>
</feature>
<feature type="transmembrane region" description="Helical" evidence="1">
    <location>
        <begin position="21"/>
        <end position="42"/>
    </location>
</feature>
<gene>
    <name evidence="2" type="ORF">TPR58_18240</name>
</gene>
<sequence>MMWVKRFFGDLIGAHVDGARVMLALPWLFGIVVLCEFAQHVVEIRTGFFVDAATREAVALDAGRMAFAWPKMALVYIGGFFAIRYLVLGDARLAMRPSAATVARYLPYVAYSLALFVLIFFAGSFLPKDQVMGFRSVVGLSQVAIEPLLMLWIVSAATDGPVSGPLRSARLTGWMYLWALPIFFIGRLPLNGAHQYFHHLALGKSAATVWTLMIIDALMVGLLVAAIPALYVRIARAIDERALRRARLAVA</sequence>
<feature type="transmembrane region" description="Helical" evidence="1">
    <location>
        <begin position="174"/>
        <end position="190"/>
    </location>
</feature>
<comment type="caution">
    <text evidence="2">The sequence shown here is derived from an EMBL/GenBank/DDBJ whole genome shotgun (WGS) entry which is preliminary data.</text>
</comment>
<protein>
    <submittedName>
        <fullName evidence="2">Uncharacterized protein</fullName>
    </submittedName>
</protein>
<feature type="transmembrane region" description="Helical" evidence="1">
    <location>
        <begin position="108"/>
        <end position="126"/>
    </location>
</feature>
<feature type="transmembrane region" description="Helical" evidence="1">
    <location>
        <begin position="132"/>
        <end position="154"/>
    </location>
</feature>
<proteinExistence type="predicted"/>
<dbReference type="RefSeq" id="WP_346248159.1">
    <property type="nucleotide sequence ID" value="NZ_JBDIZK010000012.1"/>
</dbReference>
<name>A0ABV0BC55_9SPHN</name>
<organism evidence="2 3">
    <name type="scientific">Sphingomonas rustica</name>
    <dbReference type="NCBI Taxonomy" id="3103142"/>
    <lineage>
        <taxon>Bacteria</taxon>
        <taxon>Pseudomonadati</taxon>
        <taxon>Pseudomonadota</taxon>
        <taxon>Alphaproteobacteria</taxon>
        <taxon>Sphingomonadales</taxon>
        <taxon>Sphingomonadaceae</taxon>
        <taxon>Sphingomonas</taxon>
    </lineage>
</organism>
<accession>A0ABV0BC55</accession>
<dbReference type="EMBL" id="JBDIZK010000012">
    <property type="protein sequence ID" value="MEN3749119.1"/>
    <property type="molecule type" value="Genomic_DNA"/>
</dbReference>
<keyword evidence="1" id="KW-0472">Membrane</keyword>
<evidence type="ECO:0000256" key="1">
    <source>
        <dbReference type="SAM" id="Phobius"/>
    </source>
</evidence>
<keyword evidence="1" id="KW-1133">Transmembrane helix</keyword>
<evidence type="ECO:0000313" key="3">
    <source>
        <dbReference type="Proteomes" id="UP001427805"/>
    </source>
</evidence>